<dbReference type="GO" id="GO:0004386">
    <property type="term" value="F:helicase activity"/>
    <property type="evidence" value="ECO:0007669"/>
    <property type="project" value="UniProtKB-KW"/>
</dbReference>
<reference evidence="8" key="1">
    <citation type="submission" date="2010-03" db="EMBL/GenBank/DDBJ databases">
        <title>Complete sequence of Mobiluncus curtisii ATCC 43063.</title>
        <authorList>
            <person name="Muzny D."/>
            <person name="Qin X."/>
            <person name="Deng J."/>
            <person name="Jiang H."/>
            <person name="Liu Y."/>
            <person name="Qu J."/>
            <person name="Song X.-Z."/>
            <person name="Zhang L."/>
            <person name="Thornton R."/>
            <person name="Coyle M."/>
            <person name="Francisco L."/>
            <person name="Jackson L."/>
            <person name="Javaid M."/>
            <person name="Korchina V."/>
            <person name="Kovar C."/>
            <person name="Mata R."/>
            <person name="Mathew T."/>
            <person name="Ngo R."/>
            <person name="Nguyen L."/>
            <person name="Nguyen N."/>
            <person name="Okwuonu G."/>
            <person name="Ongeri F."/>
            <person name="Pham C."/>
            <person name="Simmons D."/>
            <person name="Wilczek-Boney K."/>
            <person name="Hale W."/>
            <person name="Jakkamsetti A."/>
            <person name="Pham P."/>
            <person name="Ruth R."/>
            <person name="San Lucas F."/>
            <person name="Warren J."/>
            <person name="Zhang J."/>
            <person name="Zhao Z."/>
            <person name="Zhou C."/>
            <person name="Zhu D."/>
            <person name="Lee S."/>
            <person name="Bess C."/>
            <person name="Blankenburg K."/>
            <person name="Forbes L."/>
            <person name="Fu Q."/>
            <person name="Gubbala S."/>
            <person name="Hirani K."/>
            <person name="Jayaseelan J.C."/>
            <person name="Lara F."/>
            <person name="Munidasa M."/>
            <person name="Palculict T."/>
            <person name="Patil S."/>
            <person name="Pu L.-L."/>
            <person name="Saada N."/>
            <person name="Tang L."/>
            <person name="Weissenberger G."/>
            <person name="Zhu Y."/>
            <person name="Hemphill L."/>
            <person name="Shang Y."/>
            <person name="Youmans B."/>
            <person name="Ayvaz T."/>
            <person name="Ross M."/>
            <person name="Santibanez J."/>
            <person name="Aqrawi P."/>
            <person name="Gross S."/>
            <person name="Joshi V."/>
            <person name="Fowler G."/>
            <person name="Nazareth L."/>
            <person name="Reid J."/>
            <person name="Worley K."/>
            <person name="Petrosino J."/>
            <person name="Highlander S."/>
            <person name="Gibbs R."/>
            <person name="Gibbs R."/>
        </authorList>
    </citation>
    <scope>NUCLEOTIDE SEQUENCE [LARGE SCALE GENOMIC DNA]</scope>
    <source>
        <strain evidence="8">ATCC 43553</strain>
    </source>
</reference>
<dbReference type="SMART" id="SM00487">
    <property type="entry name" value="DEXDc"/>
    <property type="match status" value="1"/>
</dbReference>
<dbReference type="PROSITE" id="PS51192">
    <property type="entry name" value="HELICASE_ATP_BIND_1"/>
    <property type="match status" value="1"/>
</dbReference>
<dbReference type="PANTHER" id="PTHR12131">
    <property type="entry name" value="ATP-DEPENDENT RNA AND DNA HELICASE"/>
    <property type="match status" value="1"/>
</dbReference>
<dbReference type="InterPro" id="IPR014001">
    <property type="entry name" value="Helicase_ATP-bd"/>
</dbReference>
<dbReference type="InterPro" id="IPR027417">
    <property type="entry name" value="P-loop_NTPase"/>
</dbReference>
<evidence type="ECO:0000313" key="7">
    <source>
        <dbReference type="EMBL" id="EFF74622.1"/>
    </source>
</evidence>
<evidence type="ECO:0000259" key="5">
    <source>
        <dbReference type="PROSITE" id="PS51192"/>
    </source>
</evidence>
<dbReference type="eggNOG" id="COG1204">
    <property type="taxonomic scope" value="Bacteria"/>
</dbReference>
<keyword evidence="1" id="KW-0547">Nucleotide-binding</keyword>
<proteinExistence type="predicted"/>
<dbReference type="GO" id="GO:0003676">
    <property type="term" value="F:nucleic acid binding"/>
    <property type="evidence" value="ECO:0007669"/>
    <property type="project" value="InterPro"/>
</dbReference>
<dbReference type="Gene3D" id="3.40.50.300">
    <property type="entry name" value="P-loop containing nucleotide triphosphate hydrolases"/>
    <property type="match status" value="2"/>
</dbReference>
<dbReference type="AlphaFoldDB" id="D4XEU5"/>
<dbReference type="RefSeq" id="WP_006220084.1">
    <property type="nucleotide sequence ID" value="NZ_GG770409.1"/>
</dbReference>
<protein>
    <submittedName>
        <fullName evidence="7">DEAD/DEAH box helicase</fullName>
    </submittedName>
</protein>
<feature type="domain" description="Helicase C-terminal" evidence="6">
    <location>
        <begin position="408"/>
        <end position="573"/>
    </location>
</feature>
<dbReference type="InterPro" id="IPR050699">
    <property type="entry name" value="RNA-DNA_Helicase"/>
</dbReference>
<dbReference type="EMBL" id="ADMS01000094">
    <property type="protein sequence ID" value="EFF74622.1"/>
    <property type="molecule type" value="Genomic_DNA"/>
</dbReference>
<dbReference type="OrthoDB" id="9815222at2"/>
<dbReference type="GO" id="GO:0005524">
    <property type="term" value="F:ATP binding"/>
    <property type="evidence" value="ECO:0007669"/>
    <property type="project" value="UniProtKB-KW"/>
</dbReference>
<evidence type="ECO:0000259" key="6">
    <source>
        <dbReference type="PROSITE" id="PS51194"/>
    </source>
</evidence>
<feature type="domain" description="Helicase ATP-binding" evidence="5">
    <location>
        <begin position="157"/>
        <end position="315"/>
    </location>
</feature>
<keyword evidence="3 7" id="KW-0347">Helicase</keyword>
<dbReference type="PATRIC" id="fig|742159.3.peg.5018"/>
<organism evidence="7 8">
    <name type="scientific">Achromobacter piechaudii ATCC 43553</name>
    <dbReference type="NCBI Taxonomy" id="742159"/>
    <lineage>
        <taxon>Bacteria</taxon>
        <taxon>Pseudomonadati</taxon>
        <taxon>Pseudomonadota</taxon>
        <taxon>Betaproteobacteria</taxon>
        <taxon>Burkholderiales</taxon>
        <taxon>Alcaligenaceae</taxon>
        <taxon>Achromobacter</taxon>
    </lineage>
</organism>
<evidence type="ECO:0000313" key="8">
    <source>
        <dbReference type="Proteomes" id="UP000004510"/>
    </source>
</evidence>
<evidence type="ECO:0000256" key="4">
    <source>
        <dbReference type="ARBA" id="ARBA00022840"/>
    </source>
</evidence>
<gene>
    <name evidence="7" type="ORF">HMPREF0004_3992</name>
</gene>
<keyword evidence="4" id="KW-0067">ATP-binding</keyword>
<evidence type="ECO:0000256" key="3">
    <source>
        <dbReference type="ARBA" id="ARBA00022806"/>
    </source>
</evidence>
<evidence type="ECO:0000256" key="1">
    <source>
        <dbReference type="ARBA" id="ARBA00022741"/>
    </source>
</evidence>
<dbReference type="InterPro" id="IPR001650">
    <property type="entry name" value="Helicase_C-like"/>
</dbReference>
<dbReference type="SMART" id="SM00490">
    <property type="entry name" value="HELICc"/>
    <property type="match status" value="1"/>
</dbReference>
<dbReference type="GO" id="GO:0016787">
    <property type="term" value="F:hydrolase activity"/>
    <property type="evidence" value="ECO:0007669"/>
    <property type="project" value="UniProtKB-KW"/>
</dbReference>
<evidence type="ECO:0000256" key="2">
    <source>
        <dbReference type="ARBA" id="ARBA00022801"/>
    </source>
</evidence>
<dbReference type="HOGENOM" id="CLU_016339_0_0_4"/>
<dbReference type="SUPFAM" id="SSF52540">
    <property type="entry name" value="P-loop containing nucleoside triphosphate hydrolases"/>
    <property type="match status" value="1"/>
</dbReference>
<name>D4XEU5_9BURK</name>
<dbReference type="PROSITE" id="PS51194">
    <property type="entry name" value="HELICASE_CTER"/>
    <property type="match status" value="1"/>
</dbReference>
<dbReference type="PANTHER" id="PTHR12131:SF1">
    <property type="entry name" value="ATP-DEPENDENT RNA HELICASE SUPV3L1, MITOCHONDRIAL-RELATED"/>
    <property type="match status" value="1"/>
</dbReference>
<keyword evidence="2" id="KW-0378">Hydrolase</keyword>
<accession>D4XEU5</accession>
<comment type="caution">
    <text evidence="7">The sequence shown here is derived from an EMBL/GenBank/DDBJ whole genome shotgun (WGS) entry which is preliminary data.</text>
</comment>
<dbReference type="CDD" id="cd17921">
    <property type="entry name" value="DEXHc_Ski2"/>
    <property type="match status" value="1"/>
</dbReference>
<dbReference type="Pfam" id="PF00271">
    <property type="entry name" value="Helicase_C"/>
    <property type="match status" value="1"/>
</dbReference>
<dbReference type="InterPro" id="IPR011545">
    <property type="entry name" value="DEAD/DEAH_box_helicase_dom"/>
</dbReference>
<sequence length="870" mass="97700">MALRDLGSWLLEVPGFLRQSDNVVIDSACDELGLRFTRCEEHRDITHDWGYLLLAASFLAQSEKGASQIAALLIAQACLCNENPTEVQRDSAALILDTLANHPAIELAVQRNLLRPLFQSRLPGVARLDYFRRTYEQSITVQNEKSLRVNAFQKRLWEEVQSHDWVSVSAPTSAGKSFILARWICDLMRSFSVGTVVYLVPTRALISQVERDLRNLLASEGLGEVSVSALPLVKADDRADFIKRRVFVFTQERLHILLSIQPELTVQALIVDEAHKVGDRQRGVLLQDVIERLSSTSPAIRVLFASPMTSNPELLMADAREGTSKKSVTSEYATVIQNLFWVTQRLYKPKVWDVSLCMADRSVLLGEIELSSRPSAESKRLSFLAHAVGGDSQGNVVYVNGAADAEKAAGQLYDLIGTDVEGDSKKDLQALIELAQHGVHKKFSLVTCLRRGVAFHYGNMPLLIREEIERLFSVGTIKYLVCTSTLIEGVNMACRNVFMRGPTKGRGHPLSSEDFWNLAGRAGRWGKEFQGNIFCIDPDRKDLWGEDGPPRKRTRQPIQRTTDVVLSDPAELIEFIRERAPLDKAKRHPELEYVFSYLAGAHVRYEGLRNAPWSDRYPPDTLDQLAETVKQAVHGLAIWPEIISRNPGISPFALDELLQYFRERQGDVEELLPADPSSNDAAKVYAAIFGRLCRRACPNLGPEGGRAFMLALLVTRWMRGFPLARLIEERINYLKSKGNLPSDATEIRSVMNEVEQIARFEAPRGLSCYCDVLKQHLLEIGREDLIEQLPQFNVFLELGVSQQTQISLIGIGLSRTSTIAVSELITADTLSESEVLQWLIDNEELWRNFSLPALVKKEIERVLAQRNFAT</sequence>
<dbReference type="Proteomes" id="UP000004510">
    <property type="component" value="Unassembled WGS sequence"/>
</dbReference>
<dbReference type="Pfam" id="PF00270">
    <property type="entry name" value="DEAD"/>
    <property type="match status" value="1"/>
</dbReference>